<dbReference type="PANTHER" id="PTHR46796">
    <property type="entry name" value="HTH-TYPE TRANSCRIPTIONAL ACTIVATOR RHAS-RELATED"/>
    <property type="match status" value="1"/>
</dbReference>
<dbReference type="InterPro" id="IPR018060">
    <property type="entry name" value="HTH_AraC"/>
</dbReference>
<dbReference type="InterPro" id="IPR009057">
    <property type="entry name" value="Homeodomain-like_sf"/>
</dbReference>
<dbReference type="OrthoDB" id="9806208at2"/>
<keyword evidence="2" id="KW-0238">DNA-binding</keyword>
<feature type="domain" description="HTH araC/xylS-type" evidence="4">
    <location>
        <begin position="164"/>
        <end position="262"/>
    </location>
</feature>
<dbReference type="PROSITE" id="PS01124">
    <property type="entry name" value="HTH_ARAC_FAMILY_2"/>
    <property type="match status" value="1"/>
</dbReference>
<sequence length="270" mass="29874">MPIVDQGVMVQPSDAVKRRSRVWNGMIAESVQATKRARLDFHYSGPRHLLAAYERGPRKLAFVPAGHAYREWHEPCAAMRVVYVYVDPAAMPASPPLAPRMAFEDAALADTALKLGRLIDDTDFDDDHYLEALGTVLTHELVRLTATSRSEALAKGGLAAWQQRAVTVYIEEHLAEPISLCTLARLVGLSPYHFCRAFKQSVGLPPHRYHSNRRIERAKHLLAQPTASVTDIGRIVGYGETSSFTTAFHKATGITPTAYRRTLTSSETAP</sequence>
<organism evidence="5 6">
    <name type="scientific">Reyranella soli</name>
    <dbReference type="NCBI Taxonomy" id="1230389"/>
    <lineage>
        <taxon>Bacteria</taxon>
        <taxon>Pseudomonadati</taxon>
        <taxon>Pseudomonadota</taxon>
        <taxon>Alphaproteobacteria</taxon>
        <taxon>Hyphomicrobiales</taxon>
        <taxon>Reyranellaceae</taxon>
        <taxon>Reyranella</taxon>
    </lineage>
</organism>
<dbReference type="Proteomes" id="UP000321058">
    <property type="component" value="Unassembled WGS sequence"/>
</dbReference>
<accession>A0A512NLC9</accession>
<dbReference type="AlphaFoldDB" id="A0A512NLC9"/>
<dbReference type="Gene3D" id="1.10.10.60">
    <property type="entry name" value="Homeodomain-like"/>
    <property type="match status" value="2"/>
</dbReference>
<dbReference type="InterPro" id="IPR020449">
    <property type="entry name" value="Tscrpt_reg_AraC-type_HTH"/>
</dbReference>
<protein>
    <recommendedName>
        <fullName evidence="4">HTH araC/xylS-type domain-containing protein</fullName>
    </recommendedName>
</protein>
<dbReference type="RefSeq" id="WP_147155139.1">
    <property type="nucleotide sequence ID" value="NZ_BKAJ01000139.1"/>
</dbReference>
<proteinExistence type="predicted"/>
<gene>
    <name evidence="5" type="ORF">RSO01_69200</name>
</gene>
<comment type="caution">
    <text evidence="5">The sequence shown here is derived from an EMBL/GenBank/DDBJ whole genome shotgun (WGS) entry which is preliminary data.</text>
</comment>
<dbReference type="PRINTS" id="PR00032">
    <property type="entry name" value="HTHARAC"/>
</dbReference>
<name>A0A512NLC9_9HYPH</name>
<keyword evidence="6" id="KW-1185">Reference proteome</keyword>
<reference evidence="5 6" key="1">
    <citation type="submission" date="2019-07" db="EMBL/GenBank/DDBJ databases">
        <title>Whole genome shotgun sequence of Reyranella soli NBRC 108950.</title>
        <authorList>
            <person name="Hosoyama A."/>
            <person name="Uohara A."/>
            <person name="Ohji S."/>
            <person name="Ichikawa N."/>
        </authorList>
    </citation>
    <scope>NUCLEOTIDE SEQUENCE [LARGE SCALE GENOMIC DNA]</scope>
    <source>
        <strain evidence="5 6">NBRC 108950</strain>
    </source>
</reference>
<dbReference type="InterPro" id="IPR050204">
    <property type="entry name" value="AraC_XylS_family_regulators"/>
</dbReference>
<dbReference type="GO" id="GO:0003700">
    <property type="term" value="F:DNA-binding transcription factor activity"/>
    <property type="evidence" value="ECO:0007669"/>
    <property type="project" value="InterPro"/>
</dbReference>
<dbReference type="SMART" id="SM00342">
    <property type="entry name" value="HTH_ARAC"/>
    <property type="match status" value="1"/>
</dbReference>
<dbReference type="GO" id="GO:0043565">
    <property type="term" value="F:sequence-specific DNA binding"/>
    <property type="evidence" value="ECO:0007669"/>
    <property type="project" value="InterPro"/>
</dbReference>
<evidence type="ECO:0000256" key="1">
    <source>
        <dbReference type="ARBA" id="ARBA00023015"/>
    </source>
</evidence>
<dbReference type="EMBL" id="BKAJ01000139">
    <property type="protein sequence ID" value="GEP59754.1"/>
    <property type="molecule type" value="Genomic_DNA"/>
</dbReference>
<evidence type="ECO:0000313" key="6">
    <source>
        <dbReference type="Proteomes" id="UP000321058"/>
    </source>
</evidence>
<evidence type="ECO:0000313" key="5">
    <source>
        <dbReference type="EMBL" id="GEP59754.1"/>
    </source>
</evidence>
<dbReference type="PANTHER" id="PTHR46796:SF14">
    <property type="entry name" value="TRANSCRIPTIONAL REGULATORY PROTEIN"/>
    <property type="match status" value="1"/>
</dbReference>
<evidence type="ECO:0000256" key="2">
    <source>
        <dbReference type="ARBA" id="ARBA00023125"/>
    </source>
</evidence>
<keyword evidence="1" id="KW-0805">Transcription regulation</keyword>
<evidence type="ECO:0000259" key="4">
    <source>
        <dbReference type="PROSITE" id="PS01124"/>
    </source>
</evidence>
<dbReference type="SUPFAM" id="SSF46689">
    <property type="entry name" value="Homeodomain-like"/>
    <property type="match status" value="2"/>
</dbReference>
<keyword evidence="3" id="KW-0804">Transcription</keyword>
<dbReference type="Pfam" id="PF12833">
    <property type="entry name" value="HTH_18"/>
    <property type="match status" value="1"/>
</dbReference>
<evidence type="ECO:0000256" key="3">
    <source>
        <dbReference type="ARBA" id="ARBA00023163"/>
    </source>
</evidence>